<gene>
    <name evidence="2" type="ORF">DPM19_19890</name>
</gene>
<dbReference type="AlphaFoldDB" id="A0A365H2L7"/>
<name>A0A365H2L7_9ACTN</name>
<feature type="region of interest" description="Disordered" evidence="1">
    <location>
        <begin position="66"/>
        <end position="97"/>
    </location>
</feature>
<evidence type="ECO:0000256" key="1">
    <source>
        <dbReference type="SAM" id="MobiDB-lite"/>
    </source>
</evidence>
<evidence type="ECO:0000313" key="3">
    <source>
        <dbReference type="Proteomes" id="UP000251891"/>
    </source>
</evidence>
<organism evidence="2 3">
    <name type="scientific">Actinomadura craniellae</name>
    <dbReference type="NCBI Taxonomy" id="2231787"/>
    <lineage>
        <taxon>Bacteria</taxon>
        <taxon>Bacillati</taxon>
        <taxon>Actinomycetota</taxon>
        <taxon>Actinomycetes</taxon>
        <taxon>Streptosporangiales</taxon>
        <taxon>Thermomonosporaceae</taxon>
        <taxon>Actinomadura</taxon>
    </lineage>
</organism>
<proteinExistence type="predicted"/>
<evidence type="ECO:0000313" key="2">
    <source>
        <dbReference type="EMBL" id="RAY13340.1"/>
    </source>
</evidence>
<dbReference type="Proteomes" id="UP000251891">
    <property type="component" value="Unassembled WGS sequence"/>
</dbReference>
<feature type="compositionally biased region" description="Basic and acidic residues" evidence="1">
    <location>
        <begin position="78"/>
        <end position="89"/>
    </location>
</feature>
<dbReference type="OrthoDB" id="3393846at2"/>
<reference evidence="2 3" key="1">
    <citation type="submission" date="2018-06" db="EMBL/GenBank/DDBJ databases">
        <title>Actinomadura craniellae sp. nov. isolated from marine sponge Craniella sp.</title>
        <authorList>
            <person name="Li L."/>
            <person name="Xu Q.H."/>
            <person name="Lin H.W."/>
            <person name="Lu Y.H."/>
        </authorList>
    </citation>
    <scope>NUCLEOTIDE SEQUENCE [LARGE SCALE GENOMIC DNA]</scope>
    <source>
        <strain evidence="2 3">LHW63021</strain>
    </source>
</reference>
<sequence length="97" mass="10557">MAHGHHRGPAGSADSTVRKSVTLRRSIVAEIEARVGARGFSSFVDTAAERYLALLKAQEIVEDFERRNGPVPAEETDAAERAWRGEQPDTCRPATPA</sequence>
<protein>
    <recommendedName>
        <fullName evidence="4">CopG family transcriptional regulator</fullName>
    </recommendedName>
</protein>
<comment type="caution">
    <text evidence="2">The sequence shown here is derived from an EMBL/GenBank/DDBJ whole genome shotgun (WGS) entry which is preliminary data.</text>
</comment>
<evidence type="ECO:0008006" key="4">
    <source>
        <dbReference type="Google" id="ProtNLM"/>
    </source>
</evidence>
<keyword evidence="3" id="KW-1185">Reference proteome</keyword>
<accession>A0A365H2L7</accession>
<dbReference type="EMBL" id="QLYX01000009">
    <property type="protein sequence ID" value="RAY13340.1"/>
    <property type="molecule type" value="Genomic_DNA"/>
</dbReference>